<evidence type="ECO:0000256" key="1">
    <source>
        <dbReference type="SAM" id="Phobius"/>
    </source>
</evidence>
<keyword evidence="1" id="KW-0472">Membrane</keyword>
<evidence type="ECO:0000313" key="2">
    <source>
        <dbReference type="EMBL" id="VHO05979.1"/>
    </source>
</evidence>
<protein>
    <submittedName>
        <fullName evidence="2">Uncharacterized protein</fullName>
    </submittedName>
</protein>
<keyword evidence="1" id="KW-1133">Transmembrane helix</keyword>
<feature type="transmembrane region" description="Helical" evidence="1">
    <location>
        <begin position="17"/>
        <end position="38"/>
    </location>
</feature>
<organism evidence="2">
    <name type="scientific">Rheinheimera sp. BAL341</name>
    <dbReference type="NCBI Taxonomy" id="1708203"/>
    <lineage>
        <taxon>Bacteria</taxon>
        <taxon>Pseudomonadati</taxon>
        <taxon>Pseudomonadota</taxon>
        <taxon>Gammaproteobacteria</taxon>
        <taxon>Chromatiales</taxon>
        <taxon>Chromatiaceae</taxon>
        <taxon>Rheinheimera</taxon>
    </lineage>
</organism>
<name>A0A486XTY3_9GAMM</name>
<accession>A0A486XTY3</accession>
<sequence>MVVVLSIITWESLVKPFLSFAATVNLISGACTIFDVIGKIVMLGCMSKLSDCTIRAGRGFP</sequence>
<dbReference type="EMBL" id="CAAJGR010000019">
    <property type="protein sequence ID" value="VHO05979.1"/>
    <property type="molecule type" value="Genomic_DNA"/>
</dbReference>
<dbReference type="AlphaFoldDB" id="A0A486XTY3"/>
<reference evidence="2" key="1">
    <citation type="submission" date="2019-04" db="EMBL/GenBank/DDBJ databases">
        <authorList>
            <person name="Brambilla D."/>
        </authorList>
    </citation>
    <scope>NUCLEOTIDE SEQUENCE</scope>
    <source>
        <strain evidence="2">BAL1</strain>
    </source>
</reference>
<proteinExistence type="predicted"/>
<keyword evidence="1" id="KW-0812">Transmembrane</keyword>
<gene>
    <name evidence="2" type="ORF">BAL341_3049</name>
</gene>